<evidence type="ECO:0000313" key="1">
    <source>
        <dbReference type="EMBL" id="MBM6874464.1"/>
    </source>
</evidence>
<dbReference type="EMBL" id="JACJLT010000011">
    <property type="protein sequence ID" value="MBM6874464.1"/>
    <property type="molecule type" value="Genomic_DNA"/>
</dbReference>
<gene>
    <name evidence="1" type="ORF">H6A04_02100</name>
</gene>
<sequence length="124" mass="14426">MNRASKRTRDNLVGVDSRLILLVGYTLAISEIDFFVNEGLRSEARQKKLYGQGKSRCDGIIKKSKHQEGKAIDIYYVGWKNTDDEDDKRWDKLIESFRKAGKMLGLKLNFGYDWGWDKPHIELK</sequence>
<dbReference type="Gene3D" id="3.30.1380.10">
    <property type="match status" value="1"/>
</dbReference>
<evidence type="ECO:0000313" key="2">
    <source>
        <dbReference type="Proteomes" id="UP000728968"/>
    </source>
</evidence>
<name>A0ABS2FZ95_FUSMR</name>
<accession>A0ABS2FZ95</accession>
<reference evidence="1 2" key="1">
    <citation type="journal article" date="2021" name="Sci. Rep.">
        <title>The distribution of antibiotic resistance genes in chicken gut microbiota commensals.</title>
        <authorList>
            <person name="Juricova H."/>
            <person name="Matiasovicova J."/>
            <person name="Kubasova T."/>
            <person name="Cejkova D."/>
            <person name="Rychlik I."/>
        </authorList>
    </citation>
    <scope>NUCLEOTIDE SEQUENCE [LARGE SCALE GENOMIC DNA]</scope>
    <source>
        <strain evidence="1 2">An425</strain>
    </source>
</reference>
<keyword evidence="2" id="KW-1185">Reference proteome</keyword>
<dbReference type="Proteomes" id="UP000728968">
    <property type="component" value="Unassembled WGS sequence"/>
</dbReference>
<dbReference type="SUPFAM" id="SSF55166">
    <property type="entry name" value="Hedgehog/DD-peptidase"/>
    <property type="match status" value="1"/>
</dbReference>
<proteinExistence type="predicted"/>
<organism evidence="1 2">
    <name type="scientific">Fusobacterium mortiferum</name>
    <dbReference type="NCBI Taxonomy" id="850"/>
    <lineage>
        <taxon>Bacteria</taxon>
        <taxon>Fusobacteriati</taxon>
        <taxon>Fusobacteriota</taxon>
        <taxon>Fusobacteriia</taxon>
        <taxon>Fusobacteriales</taxon>
        <taxon>Fusobacteriaceae</taxon>
        <taxon>Fusobacterium</taxon>
    </lineage>
</organism>
<dbReference type="InterPro" id="IPR009045">
    <property type="entry name" value="Zn_M74/Hedgehog-like"/>
</dbReference>
<protein>
    <submittedName>
        <fullName evidence="1">M15 family metallopeptidase</fullName>
    </submittedName>
</protein>
<comment type="caution">
    <text evidence="1">The sequence shown here is derived from an EMBL/GenBank/DDBJ whole genome shotgun (WGS) entry which is preliminary data.</text>
</comment>
<dbReference type="RefSeq" id="WP_204710560.1">
    <property type="nucleotide sequence ID" value="NZ_JACJLT010000011.1"/>
</dbReference>